<evidence type="ECO:0000259" key="2">
    <source>
        <dbReference type="PROSITE" id="PS50110"/>
    </source>
</evidence>
<dbReference type="InterPro" id="IPR011006">
    <property type="entry name" value="CheY-like_superfamily"/>
</dbReference>
<dbReference type="PROSITE" id="PS50921">
    <property type="entry name" value="ANTAR"/>
    <property type="match status" value="1"/>
</dbReference>
<proteinExistence type="predicted"/>
<dbReference type="PANTHER" id="PTHR43367:SF1">
    <property type="entry name" value="TWO-COMPONENT RESPONSE REGULATOR-LIKE APRR6-RELATED"/>
    <property type="match status" value="1"/>
</dbReference>
<reference evidence="4 5" key="1">
    <citation type="submission" date="2023-07" db="EMBL/GenBank/DDBJ databases">
        <title>Genomic Encyclopedia of Type Strains, Phase IV (KMG-IV): sequencing the most valuable type-strain genomes for metagenomic binning, comparative biology and taxonomic classification.</title>
        <authorList>
            <person name="Goeker M."/>
        </authorList>
    </citation>
    <scope>NUCLEOTIDE SEQUENCE [LARGE SCALE GENOMIC DNA]</scope>
    <source>
        <strain evidence="4 5">DSM 15561</strain>
    </source>
</reference>
<evidence type="ECO:0000259" key="3">
    <source>
        <dbReference type="PROSITE" id="PS50921"/>
    </source>
</evidence>
<dbReference type="Pfam" id="PF00072">
    <property type="entry name" value="Response_reg"/>
    <property type="match status" value="1"/>
</dbReference>
<evidence type="ECO:0000313" key="5">
    <source>
        <dbReference type="Proteomes" id="UP001235094"/>
    </source>
</evidence>
<dbReference type="PIRSF" id="PIRSF036382">
    <property type="entry name" value="RR_antiterm"/>
    <property type="match status" value="1"/>
</dbReference>
<dbReference type="Proteomes" id="UP001235094">
    <property type="component" value="Unassembled WGS sequence"/>
</dbReference>
<organism evidence="4 5">
    <name type="scientific">Ancylobacter amanitiformis</name>
    <dbReference type="NCBI Taxonomy" id="217069"/>
    <lineage>
        <taxon>Bacteria</taxon>
        <taxon>Pseudomonadati</taxon>
        <taxon>Pseudomonadota</taxon>
        <taxon>Alphaproteobacteria</taxon>
        <taxon>Hyphomicrobiales</taxon>
        <taxon>Xanthobacteraceae</taxon>
        <taxon>Ancylobacter</taxon>
    </lineage>
</organism>
<feature type="modified residue" description="4-aspartylphosphate" evidence="1">
    <location>
        <position position="97"/>
    </location>
</feature>
<accession>A0ABU0LTU8</accession>
<evidence type="ECO:0000313" key="4">
    <source>
        <dbReference type="EMBL" id="MDQ0512105.1"/>
    </source>
</evidence>
<feature type="domain" description="ANTAR" evidence="3">
    <location>
        <begin position="167"/>
        <end position="228"/>
    </location>
</feature>
<keyword evidence="1" id="KW-0597">Phosphoprotein</keyword>
<dbReference type="SMART" id="SM01012">
    <property type="entry name" value="ANTAR"/>
    <property type="match status" value="1"/>
</dbReference>
<dbReference type="PANTHER" id="PTHR43367">
    <property type="match status" value="1"/>
</dbReference>
<dbReference type="SMART" id="SM00448">
    <property type="entry name" value="REC"/>
    <property type="match status" value="1"/>
</dbReference>
<dbReference type="Pfam" id="PF03861">
    <property type="entry name" value="ANTAR"/>
    <property type="match status" value="1"/>
</dbReference>
<name>A0ABU0LTU8_9HYPH</name>
<dbReference type="Gene3D" id="1.10.10.10">
    <property type="entry name" value="Winged helix-like DNA-binding domain superfamily/Winged helix DNA-binding domain"/>
    <property type="match status" value="1"/>
</dbReference>
<dbReference type="InterPro" id="IPR036388">
    <property type="entry name" value="WH-like_DNA-bd_sf"/>
</dbReference>
<comment type="caution">
    <text evidence="4">The sequence shown here is derived from an EMBL/GenBank/DDBJ whole genome shotgun (WGS) entry which is preliminary data.</text>
</comment>
<protein>
    <submittedName>
        <fullName evidence="4">Response regulator NasT</fullName>
    </submittedName>
</protein>
<dbReference type="Gene3D" id="3.40.50.2300">
    <property type="match status" value="1"/>
</dbReference>
<keyword evidence="5" id="KW-1185">Reference proteome</keyword>
<gene>
    <name evidence="4" type="ORF">QOZ99_003007</name>
</gene>
<dbReference type="EMBL" id="JAUSVR010000010">
    <property type="protein sequence ID" value="MDQ0512105.1"/>
    <property type="molecule type" value="Genomic_DNA"/>
</dbReference>
<dbReference type="PROSITE" id="PS50110">
    <property type="entry name" value="RESPONSE_REGULATORY"/>
    <property type="match status" value="1"/>
</dbReference>
<dbReference type="InterPro" id="IPR008327">
    <property type="entry name" value="Sig_transdc_resp-reg_antiterm"/>
</dbReference>
<dbReference type="InterPro" id="IPR005561">
    <property type="entry name" value="ANTAR"/>
</dbReference>
<evidence type="ECO:0000256" key="1">
    <source>
        <dbReference type="PROSITE-ProRule" id="PRU00169"/>
    </source>
</evidence>
<dbReference type="SUPFAM" id="SSF52172">
    <property type="entry name" value="CheY-like"/>
    <property type="match status" value="1"/>
</dbReference>
<feature type="domain" description="Response regulatory" evidence="2">
    <location>
        <begin position="47"/>
        <end position="161"/>
    </location>
</feature>
<dbReference type="InterPro" id="IPR001789">
    <property type="entry name" value="Sig_transdc_resp-reg_receiver"/>
</dbReference>
<sequence length="235" mass="26715">MNAPRAKCASRQVAWREDCLLRREPFPRTWTVESNLRQDMTNDPGLKIVIVDASPLRAAILEAGLREAGYLNVMRLAEHSNLLARLHAIDPDVILIDLEDPSRDVVEQMFQVSREVKRPVAMFVDQSDSSTIEAAIEAGVSAYIVDGLKKERVRPIVDMTISRFRAFSRLRDELEQTRTALEERKTLDRAKGILMKMKGFDEEAAYALLRRTAMNEKKRMVDIAQSVITAADLFK</sequence>